<dbReference type="SUPFAM" id="SSF56024">
    <property type="entry name" value="Phospholipase D/nuclease"/>
    <property type="match status" value="1"/>
</dbReference>
<evidence type="ECO:0000259" key="7">
    <source>
        <dbReference type="Pfam" id="PF13091"/>
    </source>
</evidence>
<dbReference type="CDD" id="cd09171">
    <property type="entry name" value="PLDc_vPLD6_like"/>
    <property type="match status" value="1"/>
</dbReference>
<dbReference type="InterPro" id="IPR025202">
    <property type="entry name" value="PLD-like_dom"/>
</dbReference>
<keyword evidence="9" id="KW-1185">Reference proteome</keyword>
<evidence type="ECO:0000256" key="3">
    <source>
        <dbReference type="ARBA" id="ARBA00012027"/>
    </source>
</evidence>
<dbReference type="Gene3D" id="3.30.870.10">
    <property type="entry name" value="Endonuclease Chain A"/>
    <property type="match status" value="1"/>
</dbReference>
<dbReference type="PANTHER" id="PTHR43856">
    <property type="entry name" value="CARDIOLIPIN HYDROLASE"/>
    <property type="match status" value="1"/>
</dbReference>
<protein>
    <recommendedName>
        <fullName evidence="3">phospholipase D</fullName>
        <ecNumber evidence="3">3.1.4.4</ecNumber>
    </recommendedName>
</protein>
<reference evidence="8 9" key="1">
    <citation type="submission" date="2023-07" db="EMBL/GenBank/DDBJ databases">
        <title>Sorghum-associated microbial communities from plants grown in Nebraska, USA.</title>
        <authorList>
            <person name="Schachtman D."/>
        </authorList>
    </citation>
    <scope>NUCLEOTIDE SEQUENCE [LARGE SCALE GENOMIC DNA]</scope>
    <source>
        <strain evidence="8 9">4249</strain>
    </source>
</reference>
<evidence type="ECO:0000256" key="6">
    <source>
        <dbReference type="ARBA" id="ARBA00023098"/>
    </source>
</evidence>
<dbReference type="RefSeq" id="WP_310320477.1">
    <property type="nucleotide sequence ID" value="NZ_JAVDWU010000010.1"/>
</dbReference>
<dbReference type="EMBL" id="JAVDWU010000010">
    <property type="protein sequence ID" value="MDR7152081.1"/>
    <property type="molecule type" value="Genomic_DNA"/>
</dbReference>
<dbReference type="Pfam" id="PF13091">
    <property type="entry name" value="PLDc_2"/>
    <property type="match status" value="1"/>
</dbReference>
<keyword evidence="4" id="KW-0378">Hydrolase</keyword>
<proteinExistence type="inferred from homology"/>
<organism evidence="8 9">
    <name type="scientific">Hydrogenophaga palleronii</name>
    <dbReference type="NCBI Taxonomy" id="65655"/>
    <lineage>
        <taxon>Bacteria</taxon>
        <taxon>Pseudomonadati</taxon>
        <taxon>Pseudomonadota</taxon>
        <taxon>Betaproteobacteria</taxon>
        <taxon>Burkholderiales</taxon>
        <taxon>Comamonadaceae</taxon>
        <taxon>Hydrogenophaga</taxon>
    </lineage>
</organism>
<dbReference type="Proteomes" id="UP001265700">
    <property type="component" value="Unassembled WGS sequence"/>
</dbReference>
<gene>
    <name evidence="8" type="ORF">J2W49_004057</name>
</gene>
<evidence type="ECO:0000256" key="1">
    <source>
        <dbReference type="ARBA" id="ARBA00000798"/>
    </source>
</evidence>
<evidence type="ECO:0000256" key="4">
    <source>
        <dbReference type="ARBA" id="ARBA00022801"/>
    </source>
</evidence>
<dbReference type="InterPro" id="IPR051406">
    <property type="entry name" value="PLD_domain"/>
</dbReference>
<keyword evidence="6" id="KW-0443">Lipid metabolism</keyword>
<dbReference type="EC" id="3.1.4.4" evidence="3"/>
<evidence type="ECO:0000313" key="8">
    <source>
        <dbReference type="EMBL" id="MDR7152081.1"/>
    </source>
</evidence>
<accession>A0ABU1WS27</accession>
<comment type="similarity">
    <text evidence="2">Belongs to the phospholipase D family.</text>
</comment>
<keyword evidence="5" id="KW-0442">Lipid degradation</keyword>
<comment type="catalytic activity">
    <reaction evidence="1">
        <text>a 1,2-diacyl-sn-glycero-3-phosphocholine + H2O = a 1,2-diacyl-sn-glycero-3-phosphate + choline + H(+)</text>
        <dbReference type="Rhea" id="RHEA:14445"/>
        <dbReference type="ChEBI" id="CHEBI:15354"/>
        <dbReference type="ChEBI" id="CHEBI:15377"/>
        <dbReference type="ChEBI" id="CHEBI:15378"/>
        <dbReference type="ChEBI" id="CHEBI:57643"/>
        <dbReference type="ChEBI" id="CHEBI:58608"/>
        <dbReference type="EC" id="3.1.4.4"/>
    </reaction>
</comment>
<evidence type="ECO:0000313" key="9">
    <source>
        <dbReference type="Proteomes" id="UP001265700"/>
    </source>
</evidence>
<dbReference type="PANTHER" id="PTHR43856:SF1">
    <property type="entry name" value="MITOCHONDRIAL CARDIOLIPIN HYDROLASE"/>
    <property type="match status" value="1"/>
</dbReference>
<evidence type="ECO:0000256" key="5">
    <source>
        <dbReference type="ARBA" id="ARBA00022963"/>
    </source>
</evidence>
<sequence length="238" mass="27037">MNPSEQTLRSLLEQLELSLADSRLSDAEKRDLSHTLREASVPEEGLRRLRNQAFEMVRSRMDETSEADPQALLRWVEGVVRLLDVSRGASGSYRAQAWFSPGQDCLRAIQGQLRACRQQADICVFTLSDDRITDEVLAAHRRGVAVRLITDNEKLFDDGSDVRALARAGVAVRVDNTAAHMHHKFALFDWRWLLNGSYNWTRSAAEYNEENLVLCNDANLLRQFQGAFETMWAAFDPL</sequence>
<comment type="caution">
    <text evidence="8">The sequence shown here is derived from an EMBL/GenBank/DDBJ whole genome shotgun (WGS) entry which is preliminary data.</text>
</comment>
<feature type="domain" description="Phospholipase D-like" evidence="7">
    <location>
        <begin position="112"/>
        <end position="232"/>
    </location>
</feature>
<evidence type="ECO:0000256" key="2">
    <source>
        <dbReference type="ARBA" id="ARBA00008664"/>
    </source>
</evidence>
<name>A0ABU1WS27_9BURK</name>